<dbReference type="AlphaFoldDB" id="A0AA40B4Y1"/>
<sequence length="302" mass="31883">MANDEEPPFPTPILPYHRAEYPAINPTRPELSSKGKNVLVTGGGIGVGADIATAFARSGAAHIGLVGRRANHLEANKAAIEAAYPGVKVTALTADLADGDSTTAAVQRFAAATPGGKIDVLVANAGHQSALAPFDSVARDDFWTSFEVNNRGTFDLLRAFGPLAAPGAVVLNVSTGMVQRQYMPGSPSYHASKAAAIVLFNYWAFEHPEVRVVHFHPGIFPTEMGNKTTEALGFEMPQDNPNLPGGFAVWAASPEAAFLGELPPRFVWAHWDVDVLKSKAAEIKADPNLFAFNLTVAGSPSG</sequence>
<evidence type="ECO:0000313" key="5">
    <source>
        <dbReference type="Proteomes" id="UP001172101"/>
    </source>
</evidence>
<comment type="similarity">
    <text evidence="1">Belongs to the short-chain dehydrogenases/reductases (SDR) family.</text>
</comment>
<evidence type="ECO:0000256" key="3">
    <source>
        <dbReference type="ARBA" id="ARBA00023002"/>
    </source>
</evidence>
<keyword evidence="5" id="KW-1185">Reference proteome</keyword>
<dbReference type="CDD" id="cd05233">
    <property type="entry name" value="SDR_c"/>
    <property type="match status" value="1"/>
</dbReference>
<evidence type="ECO:0000256" key="1">
    <source>
        <dbReference type="ARBA" id="ARBA00006484"/>
    </source>
</evidence>
<dbReference type="SUPFAM" id="SSF51735">
    <property type="entry name" value="NAD(P)-binding Rossmann-fold domains"/>
    <property type="match status" value="1"/>
</dbReference>
<dbReference type="Proteomes" id="UP001172101">
    <property type="component" value="Unassembled WGS sequence"/>
</dbReference>
<dbReference type="EMBL" id="JAUIRO010000002">
    <property type="protein sequence ID" value="KAK0727755.1"/>
    <property type="molecule type" value="Genomic_DNA"/>
</dbReference>
<dbReference type="PANTHER" id="PTHR43618">
    <property type="entry name" value="7-ALPHA-HYDROXYSTEROID DEHYDROGENASE"/>
    <property type="match status" value="1"/>
</dbReference>
<dbReference type="InterPro" id="IPR036291">
    <property type="entry name" value="NAD(P)-bd_dom_sf"/>
</dbReference>
<dbReference type="Gene3D" id="3.40.50.720">
    <property type="entry name" value="NAD(P)-binding Rossmann-like Domain"/>
    <property type="match status" value="1"/>
</dbReference>
<proteinExistence type="inferred from homology"/>
<reference evidence="4" key="1">
    <citation type="submission" date="2023-06" db="EMBL/GenBank/DDBJ databases">
        <title>Genome-scale phylogeny and comparative genomics of the fungal order Sordariales.</title>
        <authorList>
            <consortium name="Lawrence Berkeley National Laboratory"/>
            <person name="Hensen N."/>
            <person name="Bonometti L."/>
            <person name="Westerberg I."/>
            <person name="Brannstrom I.O."/>
            <person name="Guillou S."/>
            <person name="Cros-Aarteil S."/>
            <person name="Calhoun S."/>
            <person name="Haridas S."/>
            <person name="Kuo A."/>
            <person name="Mondo S."/>
            <person name="Pangilinan J."/>
            <person name="Riley R."/>
            <person name="LaButti K."/>
            <person name="Andreopoulos B."/>
            <person name="Lipzen A."/>
            <person name="Chen C."/>
            <person name="Yanf M."/>
            <person name="Daum C."/>
            <person name="Ng V."/>
            <person name="Clum A."/>
            <person name="Steindorff A."/>
            <person name="Ohm R."/>
            <person name="Martin F."/>
            <person name="Silar P."/>
            <person name="Natvig D."/>
            <person name="Lalanne C."/>
            <person name="Gautier V."/>
            <person name="Ament-velasquez S.L."/>
            <person name="Kruys A."/>
            <person name="Hutchinson M.I."/>
            <person name="Powell A.J."/>
            <person name="Barry K."/>
            <person name="Miller A.N."/>
            <person name="Grigoriev I.V."/>
            <person name="Debuchy R."/>
            <person name="Gladieux P."/>
            <person name="Thoren M.H."/>
            <person name="Johannesson H."/>
        </authorList>
    </citation>
    <scope>NUCLEOTIDE SEQUENCE</scope>
    <source>
        <strain evidence="4">SMH2392-1A</strain>
    </source>
</reference>
<accession>A0AA40B4Y1</accession>
<protein>
    <submittedName>
        <fullName evidence="4">Uncharacterized protein</fullName>
    </submittedName>
</protein>
<comment type="caution">
    <text evidence="4">The sequence shown here is derived from an EMBL/GenBank/DDBJ whole genome shotgun (WGS) entry which is preliminary data.</text>
</comment>
<gene>
    <name evidence="4" type="ORF">B0T26DRAFT_637272</name>
</gene>
<dbReference type="PANTHER" id="PTHR43618:SF8">
    <property type="entry name" value="7ALPHA-HYDROXYSTEROID DEHYDROGENASE"/>
    <property type="match status" value="1"/>
</dbReference>
<keyword evidence="3" id="KW-0560">Oxidoreductase</keyword>
<dbReference type="RefSeq" id="XP_060300610.1">
    <property type="nucleotide sequence ID" value="XM_060436909.1"/>
</dbReference>
<name>A0AA40B4Y1_9PEZI</name>
<dbReference type="PRINTS" id="PR00081">
    <property type="entry name" value="GDHRDH"/>
</dbReference>
<dbReference type="InterPro" id="IPR002347">
    <property type="entry name" value="SDR_fam"/>
</dbReference>
<dbReference type="GeneID" id="85320179"/>
<keyword evidence="2" id="KW-0521">NADP</keyword>
<dbReference type="InterPro" id="IPR052178">
    <property type="entry name" value="Sec_Metab_Biosynth_SDR"/>
</dbReference>
<dbReference type="GO" id="GO:0016491">
    <property type="term" value="F:oxidoreductase activity"/>
    <property type="evidence" value="ECO:0007669"/>
    <property type="project" value="UniProtKB-KW"/>
</dbReference>
<evidence type="ECO:0000313" key="4">
    <source>
        <dbReference type="EMBL" id="KAK0727755.1"/>
    </source>
</evidence>
<evidence type="ECO:0000256" key="2">
    <source>
        <dbReference type="ARBA" id="ARBA00022857"/>
    </source>
</evidence>
<organism evidence="4 5">
    <name type="scientific">Lasiosphaeria miniovina</name>
    <dbReference type="NCBI Taxonomy" id="1954250"/>
    <lineage>
        <taxon>Eukaryota</taxon>
        <taxon>Fungi</taxon>
        <taxon>Dikarya</taxon>
        <taxon>Ascomycota</taxon>
        <taxon>Pezizomycotina</taxon>
        <taxon>Sordariomycetes</taxon>
        <taxon>Sordariomycetidae</taxon>
        <taxon>Sordariales</taxon>
        <taxon>Lasiosphaeriaceae</taxon>
        <taxon>Lasiosphaeria</taxon>
    </lineage>
</organism>
<dbReference type="Pfam" id="PF00106">
    <property type="entry name" value="adh_short"/>
    <property type="match status" value="1"/>
</dbReference>